<sequence>MRLAAYLSRSRHGVFYFRWPIPARLHPDRKRGHVRLSLRTRCPAMAQRLSRVLVLSGQSQLASASASGMRYDEIRGQVAQHLQEQLARFKAGVMESGPPDADRQVLMRNICAMLGKNWSDHADQIGADQAAQQVRAFCEHRGIDPDSLAPNVRQGLNEALVHGVGAFWQEAAGFLDSLERFDLNAALPAGAAVAAAPGDAHPSAHVSYQDVLAEYLTELQRTGQVRGKTADSKREALALLGEITDSKPVAAMTKADARRVKDVLLRYPKNRNKMAATKGKPLSDVLDLPGVETIATRTVNAYISALQTFFGWAVSHGHAAENIFDGTRVKLSRQAKEQNRQAFTDDQLKLLFKHLTENPDRLLRNQDHKWISLIGMFTGMRLNEIAQLDLVDTQQGDDGLWFIRVTDEGSPNKRLKNSASRRLVPLHDRLVAAGLPAFVEDRRKRGSARLFPALSYSTQNGYGRNPGRWFNDSLLPALGMQDAGLVFHSLRHTMATKLARADVPDTQVKAILGHEQQGVTFSSYFHGFRPAQLKAAIDKFDF</sequence>
<comment type="caution">
    <text evidence="6">The sequence shown here is derived from an EMBL/GenBank/DDBJ whole genome shotgun (WGS) entry which is preliminary data.</text>
</comment>
<comment type="similarity">
    <text evidence="1">Belongs to the 'phage' integrase family.</text>
</comment>
<keyword evidence="3" id="KW-0238">DNA-binding</keyword>
<dbReference type="Pfam" id="PF00589">
    <property type="entry name" value="Phage_integrase"/>
    <property type="match status" value="1"/>
</dbReference>
<dbReference type="InterPro" id="IPR002104">
    <property type="entry name" value="Integrase_catalytic"/>
</dbReference>
<dbReference type="Proteomes" id="UP001595539">
    <property type="component" value="Unassembled WGS sequence"/>
</dbReference>
<reference evidence="7" key="1">
    <citation type="journal article" date="2019" name="Int. J. Syst. Evol. Microbiol.">
        <title>The Global Catalogue of Microorganisms (GCM) 10K type strain sequencing project: providing services to taxonomists for standard genome sequencing and annotation.</title>
        <authorList>
            <consortium name="The Broad Institute Genomics Platform"/>
            <consortium name="The Broad Institute Genome Sequencing Center for Infectious Disease"/>
            <person name="Wu L."/>
            <person name="Ma J."/>
        </authorList>
    </citation>
    <scope>NUCLEOTIDE SEQUENCE [LARGE SCALE GENOMIC DNA]</scope>
    <source>
        <strain evidence="7">KCTC 42473</strain>
    </source>
</reference>
<organism evidence="6 7">
    <name type="scientific">Paracoccus angustae</name>
    <dbReference type="NCBI Taxonomy" id="1671480"/>
    <lineage>
        <taxon>Bacteria</taxon>
        <taxon>Pseudomonadati</taxon>
        <taxon>Pseudomonadota</taxon>
        <taxon>Alphaproteobacteria</taxon>
        <taxon>Rhodobacterales</taxon>
        <taxon>Paracoccaceae</taxon>
        <taxon>Paracoccus</taxon>
    </lineage>
</organism>
<dbReference type="PROSITE" id="PS51898">
    <property type="entry name" value="TYR_RECOMBINASE"/>
    <property type="match status" value="1"/>
</dbReference>
<dbReference type="InterPro" id="IPR046668">
    <property type="entry name" value="DUF6538"/>
</dbReference>
<dbReference type="PANTHER" id="PTHR30349">
    <property type="entry name" value="PHAGE INTEGRASE-RELATED"/>
    <property type="match status" value="1"/>
</dbReference>
<name>A0ABV7U0J9_9RHOB</name>
<evidence type="ECO:0000259" key="5">
    <source>
        <dbReference type="PROSITE" id="PS51898"/>
    </source>
</evidence>
<accession>A0ABV7U0J9</accession>
<dbReference type="RefSeq" id="WP_377759284.1">
    <property type="nucleotide sequence ID" value="NZ_JBHRXY010000002.1"/>
</dbReference>
<dbReference type="PANTHER" id="PTHR30349:SF41">
    <property type="entry name" value="INTEGRASE_RECOMBINASE PROTEIN MJ0367-RELATED"/>
    <property type="match status" value="1"/>
</dbReference>
<evidence type="ECO:0000256" key="1">
    <source>
        <dbReference type="ARBA" id="ARBA00008857"/>
    </source>
</evidence>
<gene>
    <name evidence="6" type="ORF">ACFOM8_03270</name>
</gene>
<keyword evidence="7" id="KW-1185">Reference proteome</keyword>
<dbReference type="EMBL" id="JBHRXY010000002">
    <property type="protein sequence ID" value="MFC3628458.1"/>
    <property type="molecule type" value="Genomic_DNA"/>
</dbReference>
<protein>
    <submittedName>
        <fullName evidence="6">Tyrosine-type recombinase/integrase</fullName>
    </submittedName>
</protein>
<dbReference type="Gene3D" id="1.10.150.130">
    <property type="match status" value="1"/>
</dbReference>
<evidence type="ECO:0000313" key="7">
    <source>
        <dbReference type="Proteomes" id="UP001595539"/>
    </source>
</evidence>
<dbReference type="InterPro" id="IPR013762">
    <property type="entry name" value="Integrase-like_cat_sf"/>
</dbReference>
<evidence type="ECO:0000256" key="2">
    <source>
        <dbReference type="ARBA" id="ARBA00022908"/>
    </source>
</evidence>
<dbReference type="InterPro" id="IPR010998">
    <property type="entry name" value="Integrase_recombinase_N"/>
</dbReference>
<dbReference type="SUPFAM" id="SSF56349">
    <property type="entry name" value="DNA breaking-rejoining enzymes"/>
    <property type="match status" value="1"/>
</dbReference>
<keyword evidence="2" id="KW-0229">DNA integration</keyword>
<proteinExistence type="inferred from homology"/>
<dbReference type="CDD" id="cd01184">
    <property type="entry name" value="INT_C_like_1"/>
    <property type="match status" value="1"/>
</dbReference>
<evidence type="ECO:0000313" key="6">
    <source>
        <dbReference type="EMBL" id="MFC3628458.1"/>
    </source>
</evidence>
<dbReference type="InterPro" id="IPR050090">
    <property type="entry name" value="Tyrosine_recombinase_XerCD"/>
</dbReference>
<dbReference type="Pfam" id="PF20172">
    <property type="entry name" value="DUF6538"/>
    <property type="match status" value="1"/>
</dbReference>
<dbReference type="Gene3D" id="1.10.443.10">
    <property type="entry name" value="Intergrase catalytic core"/>
    <property type="match status" value="1"/>
</dbReference>
<feature type="domain" description="Tyr recombinase" evidence="5">
    <location>
        <begin position="338"/>
        <end position="538"/>
    </location>
</feature>
<dbReference type="InterPro" id="IPR011010">
    <property type="entry name" value="DNA_brk_join_enz"/>
</dbReference>
<evidence type="ECO:0000256" key="4">
    <source>
        <dbReference type="ARBA" id="ARBA00023172"/>
    </source>
</evidence>
<evidence type="ECO:0000256" key="3">
    <source>
        <dbReference type="ARBA" id="ARBA00023125"/>
    </source>
</evidence>
<keyword evidence="4" id="KW-0233">DNA recombination</keyword>